<gene>
    <name evidence="3" type="ORF">AXG93_4891s1030</name>
</gene>
<protein>
    <submittedName>
        <fullName evidence="3">Uncharacterized protein</fullName>
    </submittedName>
</protein>
<evidence type="ECO:0000313" key="4">
    <source>
        <dbReference type="Proteomes" id="UP000077202"/>
    </source>
</evidence>
<proteinExistence type="predicted"/>
<dbReference type="AlphaFoldDB" id="A0A176W7E1"/>
<keyword evidence="4" id="KW-1185">Reference proteome</keyword>
<organism evidence="3 4">
    <name type="scientific">Marchantia polymorpha subsp. ruderalis</name>
    <dbReference type="NCBI Taxonomy" id="1480154"/>
    <lineage>
        <taxon>Eukaryota</taxon>
        <taxon>Viridiplantae</taxon>
        <taxon>Streptophyta</taxon>
        <taxon>Embryophyta</taxon>
        <taxon>Marchantiophyta</taxon>
        <taxon>Marchantiopsida</taxon>
        <taxon>Marchantiidae</taxon>
        <taxon>Marchantiales</taxon>
        <taxon>Marchantiaceae</taxon>
        <taxon>Marchantia</taxon>
    </lineage>
</organism>
<evidence type="ECO:0000256" key="2">
    <source>
        <dbReference type="SAM" id="MobiDB-lite"/>
    </source>
</evidence>
<feature type="coiled-coil region" evidence="1">
    <location>
        <begin position="361"/>
        <end position="430"/>
    </location>
</feature>
<dbReference type="Proteomes" id="UP000077202">
    <property type="component" value="Unassembled WGS sequence"/>
</dbReference>
<keyword evidence="1" id="KW-0175">Coiled coil</keyword>
<dbReference type="EMBL" id="LVLJ01001589">
    <property type="protein sequence ID" value="OAE28914.1"/>
    <property type="molecule type" value="Genomic_DNA"/>
</dbReference>
<evidence type="ECO:0000313" key="3">
    <source>
        <dbReference type="EMBL" id="OAE28914.1"/>
    </source>
</evidence>
<feature type="region of interest" description="Disordered" evidence="2">
    <location>
        <begin position="135"/>
        <end position="161"/>
    </location>
</feature>
<name>A0A176W7E1_MARPO</name>
<reference evidence="3" key="1">
    <citation type="submission" date="2016-03" db="EMBL/GenBank/DDBJ databases">
        <title>Mechanisms controlling the formation of the plant cell surface in tip-growing cells are functionally conserved among land plants.</title>
        <authorList>
            <person name="Honkanen S."/>
            <person name="Jones V.A."/>
            <person name="Morieri G."/>
            <person name="Champion C."/>
            <person name="Hetherington A.J."/>
            <person name="Kelly S."/>
            <person name="Saint-Marcoux D."/>
            <person name="Proust H."/>
            <person name="Prescott H."/>
            <person name="Dolan L."/>
        </authorList>
    </citation>
    <scope>NUCLEOTIDE SEQUENCE [LARGE SCALE GENOMIC DNA]</scope>
    <source>
        <tissue evidence="3">Whole gametophyte</tissue>
    </source>
</reference>
<accession>A0A176W7E1</accession>
<sequence>MGKGITRGRRADIAVSSKNERECERVEATDLADRVYANQRYGTDQEEREASICKEILDKNQTEGKDLRGFFERILSGRRVHWARIFHELVWVSASSGWAGPLVNHLTPFLVHFYRGMGLLTREELRRFPREREILRAESSEGTEDDTRQPSIPPQTTAQGPVQVDVMRRREKPERRLAKRRKVVSDDKGNLVLEVRRTETEVGVNRQTRFRARSKQRANRGLVAAEASDSSVEKMVAPIMYEAEAAVGEQRQPVEVERSSEVLIEVPADMPTKSLKEGVEIVSPNSLSSERTRFARGEETPQLERNKELMKEPTLSEEILGQVVAQLNLEKEAGRCAELEETCVGLPVSNENAQKVTVDLLSRLDKSKEVYEEAVKRSERLIVTAEKQEKKYIEDLAKMEARRAEKVCIAKELQGKIAKAKTAEEDLRRKISEIANGEVAKARFA</sequence>
<evidence type="ECO:0000256" key="1">
    <source>
        <dbReference type="SAM" id="Coils"/>
    </source>
</evidence>
<comment type="caution">
    <text evidence="3">The sequence shown here is derived from an EMBL/GenBank/DDBJ whole genome shotgun (WGS) entry which is preliminary data.</text>
</comment>